<dbReference type="InterPro" id="IPR021891">
    <property type="entry name" value="Telomerase_RBD"/>
</dbReference>
<dbReference type="Pfam" id="PF12009">
    <property type="entry name" value="Telomerase_RBD"/>
    <property type="match status" value="1"/>
</dbReference>
<feature type="domain" description="Reverse transcriptase" evidence="15">
    <location>
        <begin position="344"/>
        <end position="630"/>
    </location>
</feature>
<dbReference type="InterPro" id="IPR003545">
    <property type="entry name" value="Telomerase_RT"/>
</dbReference>
<keyword evidence="10 14" id="KW-0695">RNA-directed DNA polymerase</keyword>
<comment type="catalytic activity">
    <reaction evidence="13 14">
        <text>DNA(n) + a 2'-deoxyribonucleoside 5'-triphosphate = DNA(n+1) + diphosphate</text>
        <dbReference type="Rhea" id="RHEA:22508"/>
        <dbReference type="Rhea" id="RHEA-COMP:17339"/>
        <dbReference type="Rhea" id="RHEA-COMP:17340"/>
        <dbReference type="ChEBI" id="CHEBI:33019"/>
        <dbReference type="ChEBI" id="CHEBI:61560"/>
        <dbReference type="ChEBI" id="CHEBI:173112"/>
        <dbReference type="EC" id="2.7.7.49"/>
    </reaction>
</comment>
<evidence type="ECO:0000256" key="1">
    <source>
        <dbReference type="ARBA" id="ARBA00008001"/>
    </source>
</evidence>
<gene>
    <name evidence="17" type="primary">LOC107072630</name>
</gene>
<evidence type="ECO:0000256" key="14">
    <source>
        <dbReference type="RuleBase" id="RU365061"/>
    </source>
</evidence>
<dbReference type="GeneID" id="107072630"/>
<dbReference type="InterPro" id="IPR000477">
    <property type="entry name" value="RT_dom"/>
</dbReference>
<evidence type="ECO:0000256" key="6">
    <source>
        <dbReference type="ARBA" id="ARBA00022695"/>
    </source>
</evidence>
<keyword evidence="9 14" id="KW-0779">Telomere</keyword>
<evidence type="ECO:0000256" key="7">
    <source>
        <dbReference type="ARBA" id="ARBA00022723"/>
    </source>
</evidence>
<evidence type="ECO:0000256" key="13">
    <source>
        <dbReference type="ARBA" id="ARBA00048173"/>
    </source>
</evidence>
<evidence type="ECO:0000256" key="10">
    <source>
        <dbReference type="ARBA" id="ARBA00022918"/>
    </source>
</evidence>
<evidence type="ECO:0000256" key="3">
    <source>
        <dbReference type="ARBA" id="ARBA00016182"/>
    </source>
</evidence>
<evidence type="ECO:0000259" key="15">
    <source>
        <dbReference type="PROSITE" id="PS50878"/>
    </source>
</evidence>
<sequence length="749" mass="87948">MEGTLQELRKFYNESVAEYCRRKKLKLTKVKCGAIQLDECMDVMECSKIIKSIIEEPLFSNYYAICCGIPKLPPKVQVLPLEQKLYEEVNPYLINVNVKVMLKEKSNYISLKRISCNCILDKALSVGEIYDNVTKTRVNKSDTIKINPKFADHLIPILKQFQKNHKSFLYRKQLNKFLNKNSTSEFRDDPKQSSNKIEDIEIDVKKITNFLYHVLRNVVPFKLFGSITNLRIIIKLVYEILNSARFQPIYLKKYISRLNIEKIEWLEFFKEESIKWVVISKLIVWFITKYLYYIINKLFFWTVHPAAIGKRLFIKSGKWKVIKKNFVKDKIRSHVFIDAFENNFISPKCEFKIYLKCSGIRPIAKTSYNAEEKTRMKMLLKFLKQLCVKEYGIATMGEFHNKFKAISRVRNNCTSKGKQTWIVSCDISDAFGSIRLDKLNNIIKILCKDLPDVLILKWVACVPVKSKTGDVTYEQYFAALPQALPVGTIFTLPNINKIGNNPTYLKKKELLNDIKKCIFGQKVTIKQKEYFVAKGILQGTILSNIFSNIYYNYIYHQKLSEFMNSGFLFRYVDDTFYLSENRESAEKFLRIISEGFPEYNCSFKRSKIQTNLPNQNVPNTNEIKFLGYSINCNSLESLPCFRDAHPSYLFSLVMRNKIGKSAILMFKERIINCSYLRLSKMILHNPSTCVRRLIHFVRKISNMQAWRAFTYILKLFGNLRTLYRDYQEIFLIIKESNEKIVLIFLKYSK</sequence>
<keyword evidence="7 14" id="KW-0479">Metal-binding</keyword>
<evidence type="ECO:0000256" key="2">
    <source>
        <dbReference type="ARBA" id="ARBA00012493"/>
    </source>
</evidence>
<dbReference type="InterPro" id="IPR043502">
    <property type="entry name" value="DNA/RNA_pol_sf"/>
</dbReference>
<dbReference type="PANTHER" id="PTHR12066:SF0">
    <property type="entry name" value="TELOMERASE REVERSE TRANSCRIPTASE"/>
    <property type="match status" value="1"/>
</dbReference>
<name>A0ABM1J6W6_POLDO</name>
<accession>A0ABM1J6W6</accession>
<keyword evidence="11 14" id="KW-0539">Nucleus</keyword>
<evidence type="ECO:0000256" key="8">
    <source>
        <dbReference type="ARBA" id="ARBA00022842"/>
    </source>
</evidence>
<keyword evidence="8 14" id="KW-0460">Magnesium</keyword>
<dbReference type="Gene3D" id="1.10.132.70">
    <property type="match status" value="1"/>
</dbReference>
<dbReference type="EC" id="2.7.7.49" evidence="2 14"/>
<evidence type="ECO:0000313" key="17">
    <source>
        <dbReference type="RefSeq" id="XP_015188204.1"/>
    </source>
</evidence>
<evidence type="ECO:0000256" key="12">
    <source>
        <dbReference type="ARBA" id="ARBA00032044"/>
    </source>
</evidence>
<dbReference type="PROSITE" id="PS50878">
    <property type="entry name" value="RT_POL"/>
    <property type="match status" value="1"/>
</dbReference>
<dbReference type="SUPFAM" id="SSF56672">
    <property type="entry name" value="DNA/RNA polymerases"/>
    <property type="match status" value="1"/>
</dbReference>
<dbReference type="RefSeq" id="XP_015188204.1">
    <property type="nucleotide sequence ID" value="XM_015332718.1"/>
</dbReference>
<keyword evidence="5 14" id="KW-0808">Transferase</keyword>
<organism evidence="16 17">
    <name type="scientific">Polistes dominula</name>
    <name type="common">European paper wasp</name>
    <name type="synonym">Vespa dominula</name>
    <dbReference type="NCBI Taxonomy" id="743375"/>
    <lineage>
        <taxon>Eukaryota</taxon>
        <taxon>Metazoa</taxon>
        <taxon>Ecdysozoa</taxon>
        <taxon>Arthropoda</taxon>
        <taxon>Hexapoda</taxon>
        <taxon>Insecta</taxon>
        <taxon>Pterygota</taxon>
        <taxon>Neoptera</taxon>
        <taxon>Endopterygota</taxon>
        <taxon>Hymenoptera</taxon>
        <taxon>Apocrita</taxon>
        <taxon>Aculeata</taxon>
        <taxon>Vespoidea</taxon>
        <taxon>Vespidae</taxon>
        <taxon>Polistinae</taxon>
        <taxon>Polistini</taxon>
        <taxon>Polistes</taxon>
    </lineage>
</organism>
<keyword evidence="4 14" id="KW-0158">Chromosome</keyword>
<evidence type="ECO:0000256" key="5">
    <source>
        <dbReference type="ARBA" id="ARBA00022679"/>
    </source>
</evidence>
<evidence type="ECO:0000313" key="16">
    <source>
        <dbReference type="Proteomes" id="UP000694924"/>
    </source>
</evidence>
<dbReference type="Proteomes" id="UP000694924">
    <property type="component" value="Unplaced"/>
</dbReference>
<dbReference type="Pfam" id="PF00078">
    <property type="entry name" value="RVT_1"/>
    <property type="match status" value="1"/>
</dbReference>
<evidence type="ECO:0000256" key="11">
    <source>
        <dbReference type="ARBA" id="ARBA00023242"/>
    </source>
</evidence>
<keyword evidence="6 14" id="KW-0548">Nucleotidyltransferase</keyword>
<dbReference type="CDD" id="cd01648">
    <property type="entry name" value="TERT"/>
    <property type="match status" value="1"/>
</dbReference>
<dbReference type="PANTHER" id="PTHR12066">
    <property type="entry name" value="TELOMERASE REVERSE TRANSCRIPTASE"/>
    <property type="match status" value="1"/>
</dbReference>
<protein>
    <recommendedName>
        <fullName evidence="3 14">Telomerase reverse transcriptase</fullName>
        <ecNumber evidence="2 14">2.7.7.49</ecNumber>
    </recommendedName>
    <alternativeName>
        <fullName evidence="12 14">Telomerase catalytic subunit</fullName>
    </alternativeName>
</protein>
<comment type="similarity">
    <text evidence="1 14">Belongs to the reverse transcriptase family. Telomerase subfamily.</text>
</comment>
<keyword evidence="16" id="KW-1185">Reference proteome</keyword>
<reference evidence="17" key="1">
    <citation type="submission" date="2025-08" db="UniProtKB">
        <authorList>
            <consortium name="RefSeq"/>
        </authorList>
    </citation>
    <scope>IDENTIFICATION</scope>
    <source>
        <tissue evidence="17">Whole body</tissue>
    </source>
</reference>
<evidence type="ECO:0000256" key="9">
    <source>
        <dbReference type="ARBA" id="ARBA00022895"/>
    </source>
</evidence>
<proteinExistence type="inferred from homology"/>
<comment type="subcellular location">
    <subcellularLocation>
        <location evidence="14">Nucleus</location>
    </subcellularLocation>
    <subcellularLocation>
        <location evidence="14">Chromosome</location>
        <location evidence="14">Telomere</location>
    </subcellularLocation>
</comment>
<evidence type="ECO:0000256" key="4">
    <source>
        <dbReference type="ARBA" id="ARBA00022454"/>
    </source>
</evidence>
<dbReference type="Gene3D" id="3.30.70.2630">
    <property type="match status" value="1"/>
</dbReference>
<comment type="function">
    <text evidence="14">Telomerase is a ribonucleoprotein enzyme essential for the replication of chromosome termini in most eukaryotes. It elongates telomeres. It is a reverse transcriptase that adds simple sequence repeats to chromosome ends by copying a template sequence within the RNA component of the enzyme.</text>
</comment>